<gene>
    <name evidence="2" type="ORF">IRI77_06005</name>
</gene>
<organism evidence="2 3">
    <name type="scientific">Paludibaculum fermentans</name>
    <dbReference type="NCBI Taxonomy" id="1473598"/>
    <lineage>
        <taxon>Bacteria</taxon>
        <taxon>Pseudomonadati</taxon>
        <taxon>Acidobacteriota</taxon>
        <taxon>Terriglobia</taxon>
        <taxon>Bryobacterales</taxon>
        <taxon>Bryobacteraceae</taxon>
        <taxon>Paludibaculum</taxon>
    </lineage>
</organism>
<keyword evidence="1" id="KW-1133">Transmembrane helix</keyword>
<dbReference type="EMBL" id="CP063849">
    <property type="protein sequence ID" value="QOY89503.1"/>
    <property type="molecule type" value="Genomic_DNA"/>
</dbReference>
<evidence type="ECO:0000256" key="1">
    <source>
        <dbReference type="SAM" id="Phobius"/>
    </source>
</evidence>
<accession>A0A7S7NTL4</accession>
<evidence type="ECO:0000313" key="3">
    <source>
        <dbReference type="Proteomes" id="UP000593892"/>
    </source>
</evidence>
<dbReference type="Pfam" id="PF01597">
    <property type="entry name" value="GCV_H"/>
    <property type="match status" value="1"/>
</dbReference>
<keyword evidence="1" id="KW-0472">Membrane</keyword>
<proteinExistence type="predicted"/>
<keyword evidence="3" id="KW-1185">Reference proteome</keyword>
<dbReference type="Proteomes" id="UP000593892">
    <property type="component" value="Chromosome"/>
</dbReference>
<evidence type="ECO:0000313" key="2">
    <source>
        <dbReference type="EMBL" id="QOY89503.1"/>
    </source>
</evidence>
<keyword evidence="1" id="KW-0812">Transmembrane</keyword>
<dbReference type="KEGG" id="pfer:IRI77_06005"/>
<dbReference type="InterPro" id="IPR033753">
    <property type="entry name" value="GCV_H/Fam206"/>
</dbReference>
<name>A0A7S7NTL4_PALFE</name>
<dbReference type="Gene3D" id="2.40.50.100">
    <property type="match status" value="1"/>
</dbReference>
<protein>
    <submittedName>
        <fullName evidence="2">Uncharacterized protein</fullName>
    </submittedName>
</protein>
<dbReference type="SUPFAM" id="SSF51230">
    <property type="entry name" value="Single hybrid motif"/>
    <property type="match status" value="1"/>
</dbReference>
<dbReference type="RefSeq" id="WP_194451165.1">
    <property type="nucleotide sequence ID" value="NZ_CP063849.1"/>
</dbReference>
<reference evidence="2 3" key="1">
    <citation type="submission" date="2020-10" db="EMBL/GenBank/DDBJ databases">
        <title>Complete genome sequence of Paludibaculum fermentans P105T, a facultatively anaerobic acidobacterium capable of dissimilatory Fe(III) reduction.</title>
        <authorList>
            <person name="Dedysh S.N."/>
            <person name="Beletsky A.V."/>
            <person name="Kulichevskaya I.S."/>
            <person name="Mardanov A.V."/>
            <person name="Ravin N.V."/>
        </authorList>
    </citation>
    <scope>NUCLEOTIDE SEQUENCE [LARGE SCALE GENOMIC DNA]</scope>
    <source>
        <strain evidence="2 3">P105</strain>
    </source>
</reference>
<dbReference type="AlphaFoldDB" id="A0A7S7NTL4"/>
<sequence length="276" mass="31047">MFPGINGFHWTFGHILFVSIFCTVGLVILTAALVAVWRSWRDAKLQREPRIRWQSEFHDLSDRERRCRHTLSGETKSRLCPNAFDCRDCITHPKFVELAPVVDESVPVETYGLDFPAENYYHRGHAWVRPEANGTLVVGLDDLGRRLIGPPDHVELPAPGTHLENNGVGWRGDRNGVPFRVLAPIEGEVVETGGPDKGWYLRLRPVANKPTDLRHLLHGHEVSGWLRDELDRLQMLLSPEATGPSLADGGVLMEDLSKAQPGANWDKVMGEMFLEP</sequence>
<feature type="transmembrane region" description="Helical" evidence="1">
    <location>
        <begin position="12"/>
        <end position="37"/>
    </location>
</feature>
<dbReference type="InterPro" id="IPR011053">
    <property type="entry name" value="Single_hybrid_motif"/>
</dbReference>